<dbReference type="GO" id="GO:0016740">
    <property type="term" value="F:transferase activity"/>
    <property type="evidence" value="ECO:0007669"/>
    <property type="project" value="UniProtKB-KW"/>
</dbReference>
<dbReference type="EMBL" id="JACIDZ010000001">
    <property type="protein sequence ID" value="MBB4120633.1"/>
    <property type="molecule type" value="Genomic_DNA"/>
</dbReference>
<dbReference type="CDD" id="cd00761">
    <property type="entry name" value="Glyco_tranf_GTA_type"/>
    <property type="match status" value="1"/>
</dbReference>
<reference evidence="2 3" key="1">
    <citation type="submission" date="2020-08" db="EMBL/GenBank/DDBJ databases">
        <title>Genomic Encyclopedia of Type Strains, Phase IV (KMG-IV): sequencing the most valuable type-strain genomes for metagenomic binning, comparative biology and taxonomic classification.</title>
        <authorList>
            <person name="Goeker M."/>
        </authorList>
    </citation>
    <scope>NUCLEOTIDE SEQUENCE [LARGE SCALE GENOMIC DNA]</scope>
    <source>
        <strain evidence="2 3">DSM 28101</strain>
    </source>
</reference>
<dbReference type="Gene3D" id="3.90.550.10">
    <property type="entry name" value="Spore Coat Polysaccharide Biosynthesis Protein SpsA, Chain A"/>
    <property type="match status" value="1"/>
</dbReference>
<dbReference type="AlphaFoldDB" id="A0A7W6KG49"/>
<gene>
    <name evidence="2" type="ORF">GGR30_000528</name>
</gene>
<accession>A0A7W6KG49</accession>
<evidence type="ECO:0000259" key="1">
    <source>
        <dbReference type="Pfam" id="PF00535"/>
    </source>
</evidence>
<keyword evidence="3" id="KW-1185">Reference proteome</keyword>
<protein>
    <submittedName>
        <fullName evidence="2">Glycosyltransferase involved in cell wall biosynthesis</fullName>
    </submittedName>
</protein>
<dbReference type="InterPro" id="IPR029044">
    <property type="entry name" value="Nucleotide-diphossugar_trans"/>
</dbReference>
<dbReference type="Proteomes" id="UP000530571">
    <property type="component" value="Unassembled WGS sequence"/>
</dbReference>
<dbReference type="InterPro" id="IPR050834">
    <property type="entry name" value="Glycosyltransf_2"/>
</dbReference>
<keyword evidence="2" id="KW-0808">Transferase</keyword>
<name>A0A7W6KG49_9HYPH</name>
<dbReference type="PANTHER" id="PTHR43685">
    <property type="entry name" value="GLYCOSYLTRANSFERASE"/>
    <property type="match status" value="1"/>
</dbReference>
<dbReference type="PANTHER" id="PTHR43685:SF2">
    <property type="entry name" value="GLYCOSYLTRANSFERASE 2-LIKE DOMAIN-CONTAINING PROTEIN"/>
    <property type="match status" value="1"/>
</dbReference>
<organism evidence="2 3">
    <name type="scientific">Martelella radicis</name>
    <dbReference type="NCBI Taxonomy" id="1397476"/>
    <lineage>
        <taxon>Bacteria</taxon>
        <taxon>Pseudomonadati</taxon>
        <taxon>Pseudomonadota</taxon>
        <taxon>Alphaproteobacteria</taxon>
        <taxon>Hyphomicrobiales</taxon>
        <taxon>Aurantimonadaceae</taxon>
        <taxon>Martelella</taxon>
    </lineage>
</organism>
<evidence type="ECO:0000313" key="3">
    <source>
        <dbReference type="Proteomes" id="UP000530571"/>
    </source>
</evidence>
<feature type="domain" description="Glycosyltransferase 2-like" evidence="1">
    <location>
        <begin position="5"/>
        <end position="130"/>
    </location>
</feature>
<proteinExistence type="predicted"/>
<evidence type="ECO:0000313" key="2">
    <source>
        <dbReference type="EMBL" id="MBB4120633.1"/>
    </source>
</evidence>
<comment type="caution">
    <text evidence="2">The sequence shown here is derived from an EMBL/GenBank/DDBJ whole genome shotgun (WGS) entry which is preliminary data.</text>
</comment>
<dbReference type="RefSeq" id="WP_183482204.1">
    <property type="nucleotide sequence ID" value="NZ_JACIDZ010000001.1"/>
</dbReference>
<dbReference type="Pfam" id="PF00535">
    <property type="entry name" value="Glycos_transf_2"/>
    <property type="match status" value="1"/>
</dbReference>
<dbReference type="SUPFAM" id="SSF53448">
    <property type="entry name" value="Nucleotide-diphospho-sugar transferases"/>
    <property type="match status" value="1"/>
</dbReference>
<dbReference type="InterPro" id="IPR001173">
    <property type="entry name" value="Glyco_trans_2-like"/>
</dbReference>
<sequence>MPRFSVIIPCYNAASTIAETLNSVLDQTFFDFEIIIIDDGSHDETVAMVEWFAERSRRIRIVRQANEGPSIARNRGVFNYAEGELIAFLDADDIWPADRLNILDQRFSEADAPTVAYGRVAFFSGKVGDIETHSTVSDKPLKVADLIAENETCTMSNIVVAREAFVASGGFNTSIVHGEDVEWLVRMAAEGARIEGIEAVLTCYRTNRNGLSSDLSAMRFSWETAMMTARRLNVALSKGEINAAEATHLRYLARRALRLESTRGTALKLAVQALQRSPRAFFKQPRRGVLTLCAAVLEAICPDVCRRHLRNH</sequence>